<evidence type="ECO:0000256" key="1">
    <source>
        <dbReference type="SAM" id="MobiDB-lite"/>
    </source>
</evidence>
<name>A0A4D4L362_STRVO</name>
<keyword evidence="3" id="KW-1185">Reference proteome</keyword>
<gene>
    <name evidence="2" type="ORF">SVIO_066740</name>
</gene>
<sequence length="117" mass="12168">MTAIDISTTAIAQRRRNTNVAPTSIPISTPTATGIRASWAKPTPSTAHSIDDATASRTSSPMLRRRAHHHGPAGAPRAPAASSPVELIATSLRPGASAFPGDTAAHKRLEHQAKPPI</sequence>
<dbReference type="EMBL" id="BJHW01000001">
    <property type="protein sequence ID" value="GDY56051.1"/>
    <property type="molecule type" value="Genomic_DNA"/>
</dbReference>
<organism evidence="2 3">
    <name type="scientific">Streptomyces violaceusniger</name>
    <dbReference type="NCBI Taxonomy" id="68280"/>
    <lineage>
        <taxon>Bacteria</taxon>
        <taxon>Bacillati</taxon>
        <taxon>Actinomycetota</taxon>
        <taxon>Actinomycetes</taxon>
        <taxon>Kitasatosporales</taxon>
        <taxon>Streptomycetaceae</taxon>
        <taxon>Streptomyces</taxon>
        <taxon>Streptomyces violaceusniger group</taxon>
    </lineage>
</organism>
<dbReference type="AlphaFoldDB" id="A0A4D4L362"/>
<accession>A0A4D4L362</accession>
<evidence type="ECO:0000313" key="2">
    <source>
        <dbReference type="EMBL" id="GDY56051.1"/>
    </source>
</evidence>
<feature type="compositionally biased region" description="Basic and acidic residues" evidence="1">
    <location>
        <begin position="104"/>
        <end position="117"/>
    </location>
</feature>
<feature type="compositionally biased region" description="Polar residues" evidence="1">
    <location>
        <begin position="1"/>
        <end position="11"/>
    </location>
</feature>
<feature type="region of interest" description="Disordered" evidence="1">
    <location>
        <begin position="1"/>
        <end position="117"/>
    </location>
</feature>
<protein>
    <submittedName>
        <fullName evidence="2">Uncharacterized protein</fullName>
    </submittedName>
</protein>
<comment type="caution">
    <text evidence="2">The sequence shown here is derived from an EMBL/GenBank/DDBJ whole genome shotgun (WGS) entry which is preliminary data.</text>
</comment>
<dbReference type="Proteomes" id="UP000301309">
    <property type="component" value="Unassembled WGS sequence"/>
</dbReference>
<proteinExistence type="predicted"/>
<reference evidence="2 3" key="1">
    <citation type="journal article" date="2020" name="Int. J. Syst. Evol. Microbiol.">
        <title>Reclassification of Streptomyces castelarensis and Streptomyces sporoclivatus as later heterotypic synonyms of Streptomyces antimycoticus.</title>
        <authorList>
            <person name="Komaki H."/>
            <person name="Tamura T."/>
        </authorList>
    </citation>
    <scope>NUCLEOTIDE SEQUENCE [LARGE SCALE GENOMIC DNA]</scope>
    <source>
        <strain evidence="2 3">NBRC 13459</strain>
    </source>
</reference>
<evidence type="ECO:0000313" key="3">
    <source>
        <dbReference type="Proteomes" id="UP000301309"/>
    </source>
</evidence>
<feature type="compositionally biased region" description="Low complexity" evidence="1">
    <location>
        <begin position="21"/>
        <end position="33"/>
    </location>
</feature>
<feature type="compositionally biased region" description="Low complexity" evidence="1">
    <location>
        <begin position="72"/>
        <end position="84"/>
    </location>
</feature>